<dbReference type="FunFam" id="1.10.510.10:FF:000821">
    <property type="entry name" value="Serine/threonine-protein kinase gcn2"/>
    <property type="match status" value="1"/>
</dbReference>
<dbReference type="SMART" id="SM00591">
    <property type="entry name" value="RWD"/>
    <property type="match status" value="1"/>
</dbReference>
<protein>
    <recommendedName>
        <fullName evidence="1">non-specific serine/threonine protein kinase</fullName>
        <ecNumber evidence="1">2.7.11.1</ecNumber>
    </recommendedName>
</protein>
<name>A0A9N9LLZ0_9HELO</name>
<evidence type="ECO:0000256" key="8">
    <source>
        <dbReference type="ARBA" id="ARBA00047899"/>
    </source>
</evidence>
<feature type="compositionally biased region" description="Basic residues" evidence="14">
    <location>
        <begin position="214"/>
        <end position="226"/>
    </location>
</feature>
<dbReference type="InterPro" id="IPR024435">
    <property type="entry name" value="HisRS-related_dom"/>
</dbReference>
<dbReference type="GO" id="GO:0004713">
    <property type="term" value="F:protein tyrosine kinase activity"/>
    <property type="evidence" value="ECO:0007669"/>
    <property type="project" value="TreeGrafter"/>
</dbReference>
<dbReference type="FunFam" id="3.30.200.20:FF:000379">
    <property type="entry name" value="eIF-2-alpha kinase GCN2"/>
    <property type="match status" value="1"/>
</dbReference>
<dbReference type="PANTHER" id="PTHR11042">
    <property type="entry name" value="EUKARYOTIC TRANSLATION INITIATION FACTOR 2-ALPHA KINASE EIF2-ALPHA KINASE -RELATED"/>
    <property type="match status" value="1"/>
</dbReference>
<reference evidence="17" key="1">
    <citation type="submission" date="2021-07" db="EMBL/GenBank/DDBJ databases">
        <authorList>
            <person name="Durling M."/>
        </authorList>
    </citation>
    <scope>NUCLEOTIDE SEQUENCE</scope>
</reference>
<evidence type="ECO:0000256" key="14">
    <source>
        <dbReference type="SAM" id="MobiDB-lite"/>
    </source>
</evidence>
<evidence type="ECO:0000256" key="3">
    <source>
        <dbReference type="ARBA" id="ARBA00022679"/>
    </source>
</evidence>
<dbReference type="InterPro" id="IPR016135">
    <property type="entry name" value="UBQ-conjugating_enzyme/RWD"/>
</dbReference>
<feature type="binding site" evidence="12">
    <location>
        <position position="627"/>
    </location>
    <ligand>
        <name>ATP</name>
        <dbReference type="ChEBI" id="CHEBI:30616"/>
    </ligand>
</feature>
<keyword evidence="3" id="KW-0808">Transferase</keyword>
<feature type="region of interest" description="Disordered" evidence="14">
    <location>
        <begin position="729"/>
        <end position="767"/>
    </location>
</feature>
<comment type="catalytic activity">
    <reaction evidence="9">
        <text>L-seryl-[protein] + ATP = O-phospho-L-seryl-[protein] + ADP + H(+)</text>
        <dbReference type="Rhea" id="RHEA:17989"/>
        <dbReference type="Rhea" id="RHEA-COMP:9863"/>
        <dbReference type="Rhea" id="RHEA-COMP:11604"/>
        <dbReference type="ChEBI" id="CHEBI:15378"/>
        <dbReference type="ChEBI" id="CHEBI:29999"/>
        <dbReference type="ChEBI" id="CHEBI:30616"/>
        <dbReference type="ChEBI" id="CHEBI:83421"/>
        <dbReference type="ChEBI" id="CHEBI:456216"/>
        <dbReference type="EC" id="2.7.11.1"/>
    </reaction>
</comment>
<dbReference type="Gene3D" id="3.30.930.10">
    <property type="entry name" value="Bira Bifunctional Protein, Domain 2"/>
    <property type="match status" value="1"/>
</dbReference>
<dbReference type="SUPFAM" id="SSF54495">
    <property type="entry name" value="UBC-like"/>
    <property type="match status" value="1"/>
</dbReference>
<keyword evidence="18" id="KW-1185">Reference proteome</keyword>
<dbReference type="InterPro" id="IPR017441">
    <property type="entry name" value="Protein_kinase_ATP_BS"/>
</dbReference>
<keyword evidence="13" id="KW-0175">Coiled coil</keyword>
<keyword evidence="6 11" id="KW-0067">ATP-binding</keyword>
<feature type="domain" description="RWD" evidence="16">
    <location>
        <begin position="44"/>
        <end position="153"/>
    </location>
</feature>
<dbReference type="Pfam" id="PF05773">
    <property type="entry name" value="RWD"/>
    <property type="match status" value="1"/>
</dbReference>
<feature type="compositionally biased region" description="Acidic residues" evidence="14">
    <location>
        <begin position="729"/>
        <end position="748"/>
    </location>
</feature>
<dbReference type="CDD" id="cd23823">
    <property type="entry name" value="RWD_GCN2"/>
    <property type="match status" value="1"/>
</dbReference>
<feature type="compositionally biased region" description="Polar residues" evidence="14">
    <location>
        <begin position="678"/>
        <end position="691"/>
    </location>
</feature>
<dbReference type="GO" id="GO:0005737">
    <property type="term" value="C:cytoplasm"/>
    <property type="evidence" value="ECO:0007669"/>
    <property type="project" value="TreeGrafter"/>
</dbReference>
<comment type="similarity">
    <text evidence="7">Belongs to the protein kinase superfamily. Ser/Thr protein kinase family. GCN2 subfamily.</text>
</comment>
<dbReference type="FunFam" id="3.10.110.10:FF:000050">
    <property type="entry name" value="eIF-2-alpha kinase GCN2"/>
    <property type="match status" value="1"/>
</dbReference>
<feature type="domain" description="Protein kinase" evidence="15">
    <location>
        <begin position="269"/>
        <end position="546"/>
    </location>
</feature>
<dbReference type="InterPro" id="IPR036621">
    <property type="entry name" value="Anticodon-bd_dom_sf"/>
</dbReference>
<dbReference type="Pfam" id="PF12745">
    <property type="entry name" value="HGTP_anticodon2"/>
    <property type="match status" value="1"/>
</dbReference>
<feature type="domain" description="Protein kinase" evidence="15">
    <location>
        <begin position="597"/>
        <end position="977"/>
    </location>
</feature>
<dbReference type="GO" id="GO:0009893">
    <property type="term" value="P:positive regulation of metabolic process"/>
    <property type="evidence" value="ECO:0007669"/>
    <property type="project" value="UniProtKB-ARBA"/>
</dbReference>
<dbReference type="PROSITE" id="PS50908">
    <property type="entry name" value="RWD"/>
    <property type="match status" value="1"/>
</dbReference>
<dbReference type="Pfam" id="PF13393">
    <property type="entry name" value="tRNA-synt_His"/>
    <property type="match status" value="1"/>
</dbReference>
<dbReference type="SUPFAM" id="SSF55681">
    <property type="entry name" value="Class II aaRS and biotin synthetases"/>
    <property type="match status" value="1"/>
</dbReference>
<keyword evidence="4 11" id="KW-0547">Nucleotide-binding</keyword>
<feature type="compositionally biased region" description="Acidic residues" evidence="14">
    <location>
        <begin position="668"/>
        <end position="677"/>
    </location>
</feature>
<dbReference type="EMBL" id="CAJVRM010000163">
    <property type="protein sequence ID" value="CAG8976158.1"/>
    <property type="molecule type" value="Genomic_DNA"/>
</dbReference>
<evidence type="ECO:0000313" key="17">
    <source>
        <dbReference type="EMBL" id="CAG8976158.1"/>
    </source>
</evidence>
<organism evidence="17 18">
    <name type="scientific">Hymenoscyphus albidus</name>
    <dbReference type="NCBI Taxonomy" id="595503"/>
    <lineage>
        <taxon>Eukaryota</taxon>
        <taxon>Fungi</taxon>
        <taxon>Dikarya</taxon>
        <taxon>Ascomycota</taxon>
        <taxon>Pezizomycotina</taxon>
        <taxon>Leotiomycetes</taxon>
        <taxon>Helotiales</taxon>
        <taxon>Helotiaceae</taxon>
        <taxon>Hymenoscyphus</taxon>
    </lineage>
</organism>
<accession>A0A9N9LLZ0</accession>
<evidence type="ECO:0000256" key="4">
    <source>
        <dbReference type="ARBA" id="ARBA00022741"/>
    </source>
</evidence>
<evidence type="ECO:0000256" key="11">
    <source>
        <dbReference type="PIRSR" id="PIRSR000660-2"/>
    </source>
</evidence>
<dbReference type="InterPro" id="IPR000719">
    <property type="entry name" value="Prot_kinase_dom"/>
</dbReference>
<dbReference type="CDD" id="cd14046">
    <property type="entry name" value="STKc_EIF2AK4_GCN2_rpt2"/>
    <property type="match status" value="1"/>
</dbReference>
<evidence type="ECO:0000256" key="9">
    <source>
        <dbReference type="ARBA" id="ARBA00048679"/>
    </source>
</evidence>
<dbReference type="FunFam" id="3.30.930.10:FF:000074">
    <property type="entry name" value="Serine/threonine-protein kinase gcn2"/>
    <property type="match status" value="1"/>
</dbReference>
<dbReference type="InterPro" id="IPR050339">
    <property type="entry name" value="CC_SR_Kinase"/>
</dbReference>
<sequence length="1621" mass="181027">MPPSSPWGKKPPQNIAPSPALPRVQPDGKGKPPPRTQYDEIQDEELFALAAIYGDDFRRIETNHGAWKKAEPHFEILIKSSNDDISAILCVVFTATYPKSPPLLTLKGEAHLREATRFKLQKIIETKPKELVAEEQAMIMEIVNACQDVLEDAAQAKAAGMELPSLEEERAAHELAAAQLAERQNEEDMRKKQKENLEEERMLGSLVEDELKRQKAKARNTKRKTRPPGMLVSHGSSGNGIKKIQSELKFQQPITLADIDGDPFVFQAVTSKVFLRQGSVSKCFTVRPVAHQVDAPTLALKQADLDAGSRDQNVFKKQLQILETELKSLKEIRHQGVLDLLDFKVQKSTESADEELSSYSTWTVSILTEFAEKGSLEELLDITGSLGISKVRSWTIELLDALRFLHEKGIIHQDIHTANILLVREQNGEVKPKLADAGFQRKLHNLSSHKSAKGTLAVAKSAYWLPPEIANTIHPEYTQKTDIWDFGIMFLQMAFGPTIIQKYTSPNSLANTLALSDSFAEFIGKIFKSDPKRRPRAFELGSSEFLATDAELLDSEASPIASRLGSITSLQVFTPRRPRHDSMNAYTGPVSRYKEDFVEERRLGKGGFGEVVKARKKLDGQIYAVKKITQKSSESLTEVIKEVRLLSQLSHPSVVRYYNTWTEETFEMSNETDDDQTSTDVGTIDPSSSEELSPRTALNVAFEASTGGLDFMSSNGGYADIEFGYDSDAIEDDEDDEDDDSTSADEQDSTGHTKSRNELSVRRRRSTSRYGRPFKTILYISMEYCEKHTLRDLIKQGLHREDDEIWRLLRQILEGLVHIHGLNIVHRDLKPENIFIDSTSSVKIGDFGLATSGQYSMADRSTSSTTMSGEMTRSVGTAFYVAPEVSSSAGAGSYTSKVDMYSLGVIFFEMCYRPLVPGMDRAAVGQNLRMKMPVVPEDFDKTGKAVQYEIILSLLNASPKVRPSSSELLQGGKLPVQMESETVSRALAGLADSENPYHRKMMSTLFSTPNKQAKDFAWDMDTINQSSGDLLLSGLVKEKLISIFRHHGAVETPRSMLFPRSRHYGSNAVQLLDGNGTLLQLPFDLTLTHARSLAKHEPGVLRSFAFGSVFRDRQSGAQPQTVDEVDFDIVSLDALDLALKEAEVIKVLDEIVSNIPTLDSTHMCFHINHSDLLGLIFDHCRIEPTIREKVSETLSKLNVGSWSWQKIKNELRSPLIGASSTSVDDLQNFDFRDTPNKAFQKIKALFEGTNTFDKASSVIAHLREVVEYTKRFQVRSKIYISPLCSIKERFCKGGLVFSCLYGKKAKDVFAAGGRYDSLIKEHRHRIGTSFQQRHAVGFNLGLERLVKHPKAGHKATAKRQEDGIWSTKRCDVLVASHDPAILRSTGIEVVQSLWAEDISAELAQDCRSPEDLLSQYRDEKHSWIITIKQDSIFKVKSMDRKEAGDTDIPSASLIPWLKAEIRDRDTKETTTNNPRGKLLRHISQAETSSPTDHEQDVRLLVAGTKSKKSNRRNIVEQAQAKASSLVHTFLDGPIAAIETTDQVMEMVRETRLSDPDSWRKVMHAIPTADRKYIGGLHDLMAELKRSYVDNGGGGAGGKGACRSAFIYNFRTGFCVYYDLGA</sequence>
<dbReference type="PROSITE" id="PS00108">
    <property type="entry name" value="PROTEIN_KINASE_ST"/>
    <property type="match status" value="1"/>
</dbReference>
<dbReference type="OrthoDB" id="341578at2759"/>
<dbReference type="GO" id="GO:0000077">
    <property type="term" value="P:DNA damage checkpoint signaling"/>
    <property type="evidence" value="ECO:0007669"/>
    <property type="project" value="InterPro"/>
</dbReference>
<comment type="catalytic activity">
    <reaction evidence="8">
        <text>L-threonyl-[protein] + ATP = O-phospho-L-threonyl-[protein] + ADP + H(+)</text>
        <dbReference type="Rhea" id="RHEA:46608"/>
        <dbReference type="Rhea" id="RHEA-COMP:11060"/>
        <dbReference type="Rhea" id="RHEA-COMP:11605"/>
        <dbReference type="ChEBI" id="CHEBI:15378"/>
        <dbReference type="ChEBI" id="CHEBI:30013"/>
        <dbReference type="ChEBI" id="CHEBI:30616"/>
        <dbReference type="ChEBI" id="CHEBI:61977"/>
        <dbReference type="ChEBI" id="CHEBI:456216"/>
        <dbReference type="EC" id="2.7.11.1"/>
    </reaction>
</comment>
<dbReference type="InterPro" id="IPR045864">
    <property type="entry name" value="aa-tRNA-synth_II/BPL/LPL"/>
</dbReference>
<dbReference type="FunFam" id="3.40.50.800:FF:000009">
    <property type="entry name" value="Eukaryotic translation initiation factor 2-alpha kinase"/>
    <property type="match status" value="1"/>
</dbReference>
<dbReference type="PANTHER" id="PTHR11042:SF136">
    <property type="entry name" value="EIF-2-ALPHA KINASE GCN2"/>
    <property type="match status" value="1"/>
</dbReference>
<evidence type="ECO:0000256" key="2">
    <source>
        <dbReference type="ARBA" id="ARBA00022527"/>
    </source>
</evidence>
<feature type="binding site" evidence="11">
    <location>
        <position position="626"/>
    </location>
    <ligand>
        <name>ATP</name>
        <dbReference type="ChEBI" id="CHEBI:30616"/>
    </ligand>
</feature>
<dbReference type="InterPro" id="IPR011009">
    <property type="entry name" value="Kinase-like_dom_sf"/>
</dbReference>
<feature type="region of interest" description="Disordered" evidence="14">
    <location>
        <begin position="209"/>
        <end position="238"/>
    </location>
</feature>
<evidence type="ECO:0000256" key="6">
    <source>
        <dbReference type="ARBA" id="ARBA00022840"/>
    </source>
</evidence>
<dbReference type="GO" id="GO:0005634">
    <property type="term" value="C:nucleus"/>
    <property type="evidence" value="ECO:0007669"/>
    <property type="project" value="TreeGrafter"/>
</dbReference>
<dbReference type="Proteomes" id="UP000701801">
    <property type="component" value="Unassembled WGS sequence"/>
</dbReference>
<evidence type="ECO:0000256" key="1">
    <source>
        <dbReference type="ARBA" id="ARBA00012513"/>
    </source>
</evidence>
<feature type="coiled-coil region" evidence="13">
    <location>
        <begin position="163"/>
        <end position="203"/>
    </location>
</feature>
<evidence type="ECO:0000256" key="10">
    <source>
        <dbReference type="PIRSR" id="PIRSR000660-1"/>
    </source>
</evidence>
<dbReference type="PROSITE" id="PS00107">
    <property type="entry name" value="PROTEIN_KINASE_ATP"/>
    <property type="match status" value="1"/>
</dbReference>
<dbReference type="PIRSF" id="PIRSF000660">
    <property type="entry name" value="Ser/Thr_PK_GCN2"/>
    <property type="match status" value="1"/>
</dbReference>
<dbReference type="GO" id="GO:0110031">
    <property type="term" value="P:negative regulation of G2/MI transition of meiotic cell cycle"/>
    <property type="evidence" value="ECO:0007669"/>
    <property type="project" value="TreeGrafter"/>
</dbReference>
<feature type="region of interest" description="Disordered" evidence="14">
    <location>
        <begin position="1"/>
        <end position="38"/>
    </location>
</feature>
<feature type="compositionally biased region" description="Basic and acidic residues" evidence="14">
    <location>
        <begin position="749"/>
        <end position="761"/>
    </location>
</feature>
<dbReference type="GO" id="GO:0005524">
    <property type="term" value="F:ATP binding"/>
    <property type="evidence" value="ECO:0007669"/>
    <property type="project" value="UniProtKB-UniRule"/>
</dbReference>
<dbReference type="SUPFAM" id="SSF56112">
    <property type="entry name" value="Protein kinase-like (PK-like)"/>
    <property type="match status" value="2"/>
</dbReference>
<gene>
    <name evidence="17" type="ORF">HYALB_00010027</name>
</gene>
<dbReference type="InterPro" id="IPR041715">
    <property type="entry name" value="HisRS-like_core"/>
</dbReference>
<dbReference type="Gene3D" id="3.30.200.20">
    <property type="entry name" value="Phosphorylase Kinase, domain 1"/>
    <property type="match status" value="1"/>
</dbReference>
<dbReference type="EC" id="2.7.11.1" evidence="1"/>
<proteinExistence type="inferred from homology"/>
<dbReference type="PROSITE" id="PS50011">
    <property type="entry name" value="PROTEIN_KINASE_DOM"/>
    <property type="match status" value="2"/>
</dbReference>
<dbReference type="Gene3D" id="1.10.510.10">
    <property type="entry name" value="Transferase(Phosphotransferase) domain 1"/>
    <property type="match status" value="2"/>
</dbReference>
<evidence type="ECO:0000256" key="12">
    <source>
        <dbReference type="PROSITE-ProRule" id="PRU10141"/>
    </source>
</evidence>
<dbReference type="InterPro" id="IPR008271">
    <property type="entry name" value="Ser/Thr_kinase_AS"/>
</dbReference>
<dbReference type="Pfam" id="PF00069">
    <property type="entry name" value="Pkinase"/>
    <property type="match status" value="3"/>
</dbReference>
<evidence type="ECO:0000256" key="7">
    <source>
        <dbReference type="ARBA" id="ARBA00037982"/>
    </source>
</evidence>
<feature type="region of interest" description="Disordered" evidence="14">
    <location>
        <begin position="668"/>
        <end position="695"/>
    </location>
</feature>
<dbReference type="InterPro" id="IPR016255">
    <property type="entry name" value="Gcn2"/>
</dbReference>
<dbReference type="Gene3D" id="3.40.50.800">
    <property type="entry name" value="Anticodon-binding domain"/>
    <property type="match status" value="1"/>
</dbReference>
<keyword evidence="5" id="KW-0418">Kinase</keyword>
<evidence type="ECO:0000313" key="18">
    <source>
        <dbReference type="Proteomes" id="UP000701801"/>
    </source>
</evidence>
<dbReference type="InterPro" id="IPR006575">
    <property type="entry name" value="RWD_dom"/>
</dbReference>
<evidence type="ECO:0000259" key="15">
    <source>
        <dbReference type="PROSITE" id="PS50011"/>
    </source>
</evidence>
<feature type="binding site" evidence="11">
    <location>
        <begin position="603"/>
        <end position="611"/>
    </location>
    <ligand>
        <name>ATP</name>
        <dbReference type="ChEBI" id="CHEBI:30616"/>
    </ligand>
</feature>
<dbReference type="GO" id="GO:0004694">
    <property type="term" value="F:eukaryotic translation initiation factor 2alpha kinase activity"/>
    <property type="evidence" value="ECO:0007669"/>
    <property type="project" value="InterPro"/>
</dbReference>
<evidence type="ECO:0000256" key="5">
    <source>
        <dbReference type="ARBA" id="ARBA00022777"/>
    </source>
</evidence>
<evidence type="ECO:0000259" key="16">
    <source>
        <dbReference type="PROSITE" id="PS50908"/>
    </source>
</evidence>
<dbReference type="SMART" id="SM00220">
    <property type="entry name" value="S_TKc"/>
    <property type="match status" value="2"/>
</dbReference>
<dbReference type="CDD" id="cd14012">
    <property type="entry name" value="PK_eIF2AK_GCN2_rpt1"/>
    <property type="match status" value="1"/>
</dbReference>
<dbReference type="Gene3D" id="3.10.110.10">
    <property type="entry name" value="Ubiquitin Conjugating Enzyme"/>
    <property type="match status" value="1"/>
</dbReference>
<evidence type="ECO:0000256" key="13">
    <source>
        <dbReference type="SAM" id="Coils"/>
    </source>
</evidence>
<comment type="caution">
    <text evidence="17">The sequence shown here is derived from an EMBL/GenBank/DDBJ whole genome shotgun (WGS) entry which is preliminary data.</text>
</comment>
<feature type="active site" description="Proton acceptor" evidence="10">
    <location>
        <position position="828"/>
    </location>
</feature>
<keyword evidence="2" id="KW-0723">Serine/threonine-protein kinase</keyword>